<keyword evidence="5" id="KW-1185">Reference proteome</keyword>
<dbReference type="RefSeq" id="WP_265049023.1">
    <property type="nucleotide sequence ID" value="NZ_CP100390.1"/>
</dbReference>
<dbReference type="Gene3D" id="3.40.640.10">
    <property type="entry name" value="Type I PLP-dependent aspartate aminotransferase-like (Major domain)"/>
    <property type="match status" value="1"/>
</dbReference>
<dbReference type="SUPFAM" id="SSF53383">
    <property type="entry name" value="PLP-dependent transferases"/>
    <property type="match status" value="1"/>
</dbReference>
<sequence length="370" mass="41035">MIPYFIPDMPKTEALIPYLKEIDNNLWYSNFGPLYHQLIQKIADNCLDNIATNKLTLVSSGTSAIELALRSLNLPAGAKVLTTSFTFPATVEAIINAGLTPVLSDINKNNWFLTPEIALRNTKLHNIAAVVPVAAFGMPVCSESWANFYKKTNLPVVIDAAAALMNQSINENLIYAFSLHATKPLGAGEGGLVVCPNKSQASFIRKMSNFGFEAGRTINNVGTNAKMSEYHCAVGLAQLDRIKEIKQKNSFILNKYKSLFEQHHLKVQTQAGLESFVPASLYVLFEHHTDELFERLLEQGIESRRLYWPLIQGFPAFSDNTIPASLNFKNANRVSSQGLALPFHNHLTEQDIENTVSILSTVLNKKAQQL</sequence>
<gene>
    <name evidence="4" type="ORF">NKI27_07350</name>
</gene>
<protein>
    <submittedName>
        <fullName evidence="4">DegT/DnrJ/EryC1/StrS family aminotransferase</fullName>
    </submittedName>
</protein>
<evidence type="ECO:0000256" key="2">
    <source>
        <dbReference type="ARBA" id="ARBA00037999"/>
    </source>
</evidence>
<accession>A0ABY6N6D1</accession>
<evidence type="ECO:0000256" key="3">
    <source>
        <dbReference type="RuleBase" id="RU004508"/>
    </source>
</evidence>
<dbReference type="InterPro" id="IPR015421">
    <property type="entry name" value="PyrdxlP-dep_Trfase_major"/>
</dbReference>
<dbReference type="PANTHER" id="PTHR30244">
    <property type="entry name" value="TRANSAMINASE"/>
    <property type="match status" value="1"/>
</dbReference>
<keyword evidence="1 3" id="KW-0663">Pyridoxal phosphate</keyword>
<evidence type="ECO:0000256" key="1">
    <source>
        <dbReference type="ARBA" id="ARBA00022898"/>
    </source>
</evidence>
<dbReference type="Pfam" id="PF01041">
    <property type="entry name" value="DegT_DnrJ_EryC1"/>
    <property type="match status" value="1"/>
</dbReference>
<dbReference type="GO" id="GO:0008483">
    <property type="term" value="F:transaminase activity"/>
    <property type="evidence" value="ECO:0007669"/>
    <property type="project" value="UniProtKB-KW"/>
</dbReference>
<dbReference type="InterPro" id="IPR015424">
    <property type="entry name" value="PyrdxlP-dep_Trfase"/>
</dbReference>
<evidence type="ECO:0000313" key="4">
    <source>
        <dbReference type="EMBL" id="UZE97549.1"/>
    </source>
</evidence>
<dbReference type="PIRSF" id="PIRSF000390">
    <property type="entry name" value="PLP_StrS"/>
    <property type="match status" value="1"/>
</dbReference>
<proteinExistence type="inferred from homology"/>
<organism evidence="4 5">
    <name type="scientific">Alkalimarinus alittae</name>
    <dbReference type="NCBI Taxonomy" id="2961619"/>
    <lineage>
        <taxon>Bacteria</taxon>
        <taxon>Pseudomonadati</taxon>
        <taxon>Pseudomonadota</taxon>
        <taxon>Gammaproteobacteria</taxon>
        <taxon>Alteromonadales</taxon>
        <taxon>Alteromonadaceae</taxon>
        <taxon>Alkalimarinus</taxon>
    </lineage>
</organism>
<dbReference type="InterPro" id="IPR000653">
    <property type="entry name" value="DegT/StrS_aminotransferase"/>
</dbReference>
<name>A0ABY6N6D1_9ALTE</name>
<evidence type="ECO:0000313" key="5">
    <source>
        <dbReference type="Proteomes" id="UP001163739"/>
    </source>
</evidence>
<keyword evidence="4" id="KW-0808">Transferase</keyword>
<keyword evidence="4" id="KW-0032">Aminotransferase</keyword>
<reference evidence="4" key="1">
    <citation type="submission" date="2022-06" db="EMBL/GenBank/DDBJ databases">
        <title>Alkalimarinus sp. nov., isolated from gut of a Alitta virens.</title>
        <authorList>
            <person name="Yang A.I."/>
            <person name="Shin N.-R."/>
        </authorList>
    </citation>
    <scope>NUCLEOTIDE SEQUENCE</scope>
    <source>
        <strain evidence="4">A2M4</strain>
    </source>
</reference>
<dbReference type="Proteomes" id="UP001163739">
    <property type="component" value="Chromosome"/>
</dbReference>
<dbReference type="EMBL" id="CP100390">
    <property type="protein sequence ID" value="UZE97549.1"/>
    <property type="molecule type" value="Genomic_DNA"/>
</dbReference>
<dbReference type="PANTHER" id="PTHR30244:SF9">
    <property type="entry name" value="PROTEIN RV3402C"/>
    <property type="match status" value="1"/>
</dbReference>
<comment type="similarity">
    <text evidence="2 3">Belongs to the DegT/DnrJ/EryC1 family.</text>
</comment>